<keyword evidence="2" id="KW-1185">Reference proteome</keyword>
<dbReference type="GO" id="GO:0016791">
    <property type="term" value="F:phosphatase activity"/>
    <property type="evidence" value="ECO:0007669"/>
    <property type="project" value="TreeGrafter"/>
</dbReference>
<comment type="caution">
    <text evidence="1">The sequence shown here is derived from an EMBL/GenBank/DDBJ whole genome shotgun (WGS) entry which is preliminary data.</text>
</comment>
<reference evidence="1 2" key="1">
    <citation type="journal article" date="2021" name="Sci. Rep.">
        <title>The genome of the diatom Chaetoceros tenuissimus carries an ancient integrated fragment of an extant virus.</title>
        <authorList>
            <person name="Hongo Y."/>
            <person name="Kimura K."/>
            <person name="Takaki Y."/>
            <person name="Yoshida Y."/>
            <person name="Baba S."/>
            <person name="Kobayashi G."/>
            <person name="Nagasaki K."/>
            <person name="Hano T."/>
            <person name="Tomaru Y."/>
        </authorList>
    </citation>
    <scope>NUCLEOTIDE SEQUENCE [LARGE SCALE GENOMIC DNA]</scope>
    <source>
        <strain evidence="1 2">NIES-3715</strain>
    </source>
</reference>
<name>A0AAD3D0F4_9STRA</name>
<dbReference type="InterPro" id="IPR050275">
    <property type="entry name" value="PGM_Phosphatase"/>
</dbReference>
<dbReference type="SUPFAM" id="SSF53254">
    <property type="entry name" value="Phosphoglycerate mutase-like"/>
    <property type="match status" value="1"/>
</dbReference>
<dbReference type="Proteomes" id="UP001054902">
    <property type="component" value="Unassembled WGS sequence"/>
</dbReference>
<proteinExistence type="predicted"/>
<dbReference type="Pfam" id="PF00300">
    <property type="entry name" value="His_Phos_1"/>
    <property type="match status" value="1"/>
</dbReference>
<evidence type="ECO:0000313" key="1">
    <source>
        <dbReference type="EMBL" id="GFH54265.1"/>
    </source>
</evidence>
<evidence type="ECO:0008006" key="3">
    <source>
        <dbReference type="Google" id="ProtNLM"/>
    </source>
</evidence>
<dbReference type="PANTHER" id="PTHR48100">
    <property type="entry name" value="BROAD-SPECIFICITY PHOSPHATASE YOR283W-RELATED"/>
    <property type="match status" value="1"/>
</dbReference>
<dbReference type="Gene3D" id="3.40.50.1240">
    <property type="entry name" value="Phosphoglycerate mutase-like"/>
    <property type="match status" value="1"/>
</dbReference>
<dbReference type="GO" id="GO:0005737">
    <property type="term" value="C:cytoplasm"/>
    <property type="evidence" value="ECO:0007669"/>
    <property type="project" value="TreeGrafter"/>
</dbReference>
<protein>
    <recommendedName>
        <fullName evidence="3">Phosphoglycerate mutase-like protein</fullName>
    </recommendedName>
</protein>
<dbReference type="InterPro" id="IPR013078">
    <property type="entry name" value="His_Pase_superF_clade-1"/>
</dbReference>
<dbReference type="EMBL" id="BLLK01000047">
    <property type="protein sequence ID" value="GFH54265.1"/>
    <property type="molecule type" value="Genomic_DNA"/>
</dbReference>
<dbReference type="AlphaFoldDB" id="A0AAD3D0F4"/>
<dbReference type="PANTHER" id="PTHR48100:SF1">
    <property type="entry name" value="HISTIDINE PHOSPHATASE FAMILY PROTEIN-RELATED"/>
    <property type="match status" value="1"/>
</dbReference>
<gene>
    <name evidence="1" type="ORF">CTEN210_10741</name>
</gene>
<organism evidence="1 2">
    <name type="scientific">Chaetoceros tenuissimus</name>
    <dbReference type="NCBI Taxonomy" id="426638"/>
    <lineage>
        <taxon>Eukaryota</taxon>
        <taxon>Sar</taxon>
        <taxon>Stramenopiles</taxon>
        <taxon>Ochrophyta</taxon>
        <taxon>Bacillariophyta</taxon>
        <taxon>Coscinodiscophyceae</taxon>
        <taxon>Chaetocerotophycidae</taxon>
        <taxon>Chaetocerotales</taxon>
        <taxon>Chaetocerotaceae</taxon>
        <taxon>Chaetoceros</taxon>
    </lineage>
</organism>
<dbReference type="InterPro" id="IPR029033">
    <property type="entry name" value="His_PPase_superfam"/>
</dbReference>
<evidence type="ECO:0000313" key="2">
    <source>
        <dbReference type="Proteomes" id="UP001054902"/>
    </source>
</evidence>
<sequence>MTKDAVDEIAHDAVTLALAKKESAHHYEGVEELYEIMRQKPLTVKAYQINDNNAPSPSSANVKVCHLLRHGQGFHNLMADMYAAQGKNWTQFVRDENNPYVLPEICDAPLTQKGRNQARAVQPIIKDLPFQPELVVLSSQCRALCTGLIAFEHLVGKVPFIAHENVREQTGVHICDMRRGKSQQILDFPHVDFSLIQHEEDQLFLNDRRETKIEVGERIHDFLTWLEARDETHVAITSHSGWLMTLFNGTVECDDTLKEWFQTGELRSVILEFNKV</sequence>
<accession>A0AAD3D0F4</accession>